<evidence type="ECO:0000256" key="1">
    <source>
        <dbReference type="ARBA" id="ARBA00010476"/>
    </source>
</evidence>
<evidence type="ECO:0000313" key="6">
    <source>
        <dbReference type="Proteomes" id="UP001166286"/>
    </source>
</evidence>
<dbReference type="GO" id="GO:0001671">
    <property type="term" value="F:ATPase activator activity"/>
    <property type="evidence" value="ECO:0007669"/>
    <property type="project" value="InterPro"/>
</dbReference>
<dbReference type="EMBL" id="JAFEKC020000014">
    <property type="protein sequence ID" value="KAK0511146.1"/>
    <property type="molecule type" value="Genomic_DNA"/>
</dbReference>
<evidence type="ECO:0000256" key="3">
    <source>
        <dbReference type="SAM" id="MobiDB-lite"/>
    </source>
</evidence>
<dbReference type="GO" id="GO:0005739">
    <property type="term" value="C:mitochondrion"/>
    <property type="evidence" value="ECO:0007669"/>
    <property type="project" value="TreeGrafter"/>
</dbReference>
<name>A0AA39R0E9_9LECA</name>
<keyword evidence="6" id="KW-1185">Reference proteome</keyword>
<dbReference type="Proteomes" id="UP001166286">
    <property type="component" value="Unassembled WGS sequence"/>
</dbReference>
<dbReference type="InterPro" id="IPR004640">
    <property type="entry name" value="HscB"/>
</dbReference>
<proteinExistence type="inferred from homology"/>
<evidence type="ECO:0000313" key="5">
    <source>
        <dbReference type="EMBL" id="KAK0511146.1"/>
    </source>
</evidence>
<dbReference type="PANTHER" id="PTHR14021:SF15">
    <property type="entry name" value="IRON-SULFUR CLUSTER CO-CHAPERONE PROTEIN HSCB"/>
    <property type="match status" value="1"/>
</dbReference>
<keyword evidence="2" id="KW-0143">Chaperone</keyword>
<dbReference type="PANTHER" id="PTHR14021">
    <property type="entry name" value="IRON-SULFUR CLUSTER CO-CHAPERONE PROTEIN HSCB"/>
    <property type="match status" value="1"/>
</dbReference>
<evidence type="ECO:0000256" key="2">
    <source>
        <dbReference type="ARBA" id="ARBA00023186"/>
    </source>
</evidence>
<sequence length="252" mass="28572">MSKHPTLSNSNRFFSAFHRYITLTSTTQRHIHHLPLRASRRSRTTLHYSYLPRRYASTSSASTPPSKPPPQTPSTPIYYDLFPKTLPTGPPPSGPFTINPRALRSEFLQLQALAHPDRHTGSNKSRAEGTSALINTAYSTLLSPLKRAQYLLHLRGIDIAEDETAKVDDAELLMEVLEVREAIEGAEEEGELEGMKLVNDGRIRESEGVLERCFKEDDIEGAKRECVRLRYWENVRESLEGWERGKPVVLVH</sequence>
<comment type="caution">
    <text evidence="5">The sequence shown here is derived from an EMBL/GenBank/DDBJ whole genome shotgun (WGS) entry which is preliminary data.</text>
</comment>
<gene>
    <name evidence="5" type="ORF">JMJ35_006698</name>
</gene>
<dbReference type="InterPro" id="IPR036869">
    <property type="entry name" value="J_dom_sf"/>
</dbReference>
<dbReference type="NCBIfam" id="TIGR00714">
    <property type="entry name" value="hscB"/>
    <property type="match status" value="1"/>
</dbReference>
<feature type="domain" description="J" evidence="4">
    <location>
        <begin position="76"/>
        <end position="146"/>
    </location>
</feature>
<dbReference type="Gene3D" id="1.10.287.110">
    <property type="entry name" value="DnaJ domain"/>
    <property type="match status" value="1"/>
</dbReference>
<feature type="region of interest" description="Disordered" evidence="3">
    <location>
        <begin position="55"/>
        <end position="84"/>
    </location>
</feature>
<protein>
    <recommendedName>
        <fullName evidence="4">J domain-containing protein</fullName>
    </recommendedName>
</protein>
<dbReference type="InterPro" id="IPR001623">
    <property type="entry name" value="DnaJ_domain"/>
</dbReference>
<dbReference type="InterPro" id="IPR009073">
    <property type="entry name" value="HscB_oligo_C"/>
</dbReference>
<dbReference type="Gene3D" id="1.20.1280.20">
    <property type="entry name" value="HscB, C-terminal domain"/>
    <property type="match status" value="1"/>
</dbReference>
<dbReference type="SUPFAM" id="SSF46565">
    <property type="entry name" value="Chaperone J-domain"/>
    <property type="match status" value="1"/>
</dbReference>
<dbReference type="AlphaFoldDB" id="A0AA39R0E9"/>
<dbReference type="SUPFAM" id="SSF47144">
    <property type="entry name" value="HSC20 (HSCB), C-terminal oligomerisation domain"/>
    <property type="match status" value="1"/>
</dbReference>
<accession>A0AA39R0E9</accession>
<reference evidence="5" key="1">
    <citation type="submission" date="2023-03" db="EMBL/GenBank/DDBJ databases">
        <title>Complete genome of Cladonia borealis.</title>
        <authorList>
            <person name="Park H."/>
        </authorList>
    </citation>
    <scope>NUCLEOTIDE SEQUENCE</scope>
    <source>
        <strain evidence="5">ANT050790</strain>
    </source>
</reference>
<dbReference type="Pfam" id="PF07743">
    <property type="entry name" value="HSCB_C"/>
    <property type="match status" value="1"/>
</dbReference>
<evidence type="ECO:0000259" key="4">
    <source>
        <dbReference type="SMART" id="SM00271"/>
    </source>
</evidence>
<dbReference type="InterPro" id="IPR036386">
    <property type="entry name" value="HscB_C_sf"/>
</dbReference>
<dbReference type="GO" id="GO:0044571">
    <property type="term" value="P:[2Fe-2S] cluster assembly"/>
    <property type="evidence" value="ECO:0007669"/>
    <property type="project" value="InterPro"/>
</dbReference>
<organism evidence="5 6">
    <name type="scientific">Cladonia borealis</name>
    <dbReference type="NCBI Taxonomy" id="184061"/>
    <lineage>
        <taxon>Eukaryota</taxon>
        <taxon>Fungi</taxon>
        <taxon>Dikarya</taxon>
        <taxon>Ascomycota</taxon>
        <taxon>Pezizomycotina</taxon>
        <taxon>Lecanoromycetes</taxon>
        <taxon>OSLEUM clade</taxon>
        <taxon>Lecanoromycetidae</taxon>
        <taxon>Lecanorales</taxon>
        <taxon>Lecanorineae</taxon>
        <taxon>Cladoniaceae</taxon>
        <taxon>Cladonia</taxon>
    </lineage>
</organism>
<dbReference type="SMART" id="SM00271">
    <property type="entry name" value="DnaJ"/>
    <property type="match status" value="1"/>
</dbReference>
<dbReference type="GO" id="GO:0051087">
    <property type="term" value="F:protein-folding chaperone binding"/>
    <property type="evidence" value="ECO:0007669"/>
    <property type="project" value="InterPro"/>
</dbReference>
<dbReference type="GO" id="GO:0051259">
    <property type="term" value="P:protein complex oligomerization"/>
    <property type="evidence" value="ECO:0007669"/>
    <property type="project" value="InterPro"/>
</dbReference>
<comment type="similarity">
    <text evidence="1">Belongs to the HscB family.</text>
</comment>